<proteinExistence type="predicted"/>
<gene>
    <name evidence="3" type="ORF">BJX66DRAFT_342375</name>
</gene>
<reference evidence="3 4" key="1">
    <citation type="submission" date="2024-07" db="EMBL/GenBank/DDBJ databases">
        <title>Section-level genome sequencing and comparative genomics of Aspergillus sections Usti and Cavernicolus.</title>
        <authorList>
            <consortium name="Lawrence Berkeley National Laboratory"/>
            <person name="Nybo J.L."/>
            <person name="Vesth T.C."/>
            <person name="Theobald S."/>
            <person name="Frisvad J.C."/>
            <person name="Larsen T.O."/>
            <person name="Kjaerboelling I."/>
            <person name="Rothschild-Mancinelli K."/>
            <person name="Lyhne E.K."/>
            <person name="Kogle M.E."/>
            <person name="Barry K."/>
            <person name="Clum A."/>
            <person name="Na H."/>
            <person name="Ledsgaard L."/>
            <person name="Lin J."/>
            <person name="Lipzen A."/>
            <person name="Kuo A."/>
            <person name="Riley R."/>
            <person name="Mondo S."/>
            <person name="Labutti K."/>
            <person name="Haridas S."/>
            <person name="Pangalinan J."/>
            <person name="Salamov A.A."/>
            <person name="Simmons B.A."/>
            <person name="Magnuson J.K."/>
            <person name="Chen J."/>
            <person name="Drula E."/>
            <person name="Henrissat B."/>
            <person name="Wiebenga A."/>
            <person name="Lubbers R.J."/>
            <person name="Gomes A.C."/>
            <person name="Makela M.R."/>
            <person name="Stajich J."/>
            <person name="Grigoriev I.V."/>
            <person name="Mortensen U.H."/>
            <person name="De Vries R.P."/>
            <person name="Baker S.E."/>
            <person name="Andersen M.R."/>
        </authorList>
    </citation>
    <scope>NUCLEOTIDE SEQUENCE [LARGE SCALE GENOMIC DNA]</scope>
    <source>
        <strain evidence="3 4">CBS 209.92</strain>
    </source>
</reference>
<dbReference type="Proteomes" id="UP001610563">
    <property type="component" value="Unassembled WGS sequence"/>
</dbReference>
<accession>A0ABR4FT15</accession>
<comment type="caution">
    <text evidence="3">The sequence shown here is derived from an EMBL/GenBank/DDBJ whole genome shotgun (WGS) entry which is preliminary data.</text>
</comment>
<evidence type="ECO:0000256" key="2">
    <source>
        <dbReference type="ARBA" id="ARBA00023239"/>
    </source>
</evidence>
<evidence type="ECO:0000313" key="4">
    <source>
        <dbReference type="Proteomes" id="UP001610563"/>
    </source>
</evidence>
<dbReference type="PANTHER" id="PTHR10067:SF13">
    <property type="entry name" value="PHOSPHATIDYLSERINE DECARBOXYLASE"/>
    <property type="match status" value="1"/>
</dbReference>
<dbReference type="Pfam" id="PF02666">
    <property type="entry name" value="PS_Dcarbxylase"/>
    <property type="match status" value="1"/>
</dbReference>
<protein>
    <submittedName>
        <fullName evidence="3">Phosphatidylserine decarboxylase-domain-containing protein</fullName>
    </submittedName>
</protein>
<evidence type="ECO:0000256" key="1">
    <source>
        <dbReference type="ARBA" id="ARBA00022793"/>
    </source>
</evidence>
<dbReference type="InterPro" id="IPR003817">
    <property type="entry name" value="PS_Dcarbxylase"/>
</dbReference>
<sequence length="385" mass="43565">MFGWLYKSKNDYAPLIKELEQWVLSDPARRRDFADAVVTAQSHKTLEMQDINSFDEFLGLVNEQLHWIPSESVRPKELLFRLTKIWFFLDQPSVIQYQSPIQPIIGTDIEEEPTDQLTPLSRWMVRFSNEVGKFMDTPASAAHLETFRSSPPYRIDDYIEPRGGWKTFNEFFCRRVKPGRRPIAAIGDQRIVTSPTDFEFKRGSSYICTFKCDDQGDRFQNGTWLHGFLNVNDYHRIHAPVGGRVLEARIIQGQNFMLVEAGSNNAAKCLYDTADETTEEDRTTLTIPNETGYQFCQSRGLIVLDTGAGLVAVLPVGMALVSSVILTAEVGAQLHKGEELGYFQFGGSDTVLIFDAQLDVQITMVRGQHYLMGSRIGQLNISSDA</sequence>
<keyword evidence="4" id="KW-1185">Reference proteome</keyword>
<dbReference type="EMBL" id="JBFTWV010000124">
    <property type="protein sequence ID" value="KAL2786147.1"/>
    <property type="molecule type" value="Genomic_DNA"/>
</dbReference>
<keyword evidence="2" id="KW-0456">Lyase</keyword>
<keyword evidence="1" id="KW-0210">Decarboxylase</keyword>
<dbReference type="PANTHER" id="PTHR10067">
    <property type="entry name" value="PHOSPHATIDYLSERINE DECARBOXYLASE"/>
    <property type="match status" value="1"/>
</dbReference>
<name>A0ABR4FT15_9EURO</name>
<evidence type="ECO:0000313" key="3">
    <source>
        <dbReference type="EMBL" id="KAL2786147.1"/>
    </source>
</evidence>
<organism evidence="3 4">
    <name type="scientific">Aspergillus keveii</name>
    <dbReference type="NCBI Taxonomy" id="714993"/>
    <lineage>
        <taxon>Eukaryota</taxon>
        <taxon>Fungi</taxon>
        <taxon>Dikarya</taxon>
        <taxon>Ascomycota</taxon>
        <taxon>Pezizomycotina</taxon>
        <taxon>Eurotiomycetes</taxon>
        <taxon>Eurotiomycetidae</taxon>
        <taxon>Eurotiales</taxon>
        <taxon>Aspergillaceae</taxon>
        <taxon>Aspergillus</taxon>
        <taxon>Aspergillus subgen. Nidulantes</taxon>
    </lineage>
</organism>